<dbReference type="PANTHER" id="PTHR31044">
    <property type="entry name" value="BETA-1,3 GLUCANASE"/>
    <property type="match status" value="1"/>
</dbReference>
<dbReference type="GO" id="GO:0042973">
    <property type="term" value="F:glucan endo-1,3-beta-D-glucosidase activity"/>
    <property type="evidence" value="ECO:0007669"/>
    <property type="project" value="UniProtKB-EC"/>
</dbReference>
<evidence type="ECO:0000313" key="19">
    <source>
        <dbReference type="EMBL" id="CAA3021700.1"/>
    </source>
</evidence>
<organism evidence="19 20">
    <name type="scientific">Olea europaea subsp. europaea</name>
    <dbReference type="NCBI Taxonomy" id="158383"/>
    <lineage>
        <taxon>Eukaryota</taxon>
        <taxon>Viridiplantae</taxon>
        <taxon>Streptophyta</taxon>
        <taxon>Embryophyta</taxon>
        <taxon>Tracheophyta</taxon>
        <taxon>Spermatophyta</taxon>
        <taxon>Magnoliopsida</taxon>
        <taxon>eudicotyledons</taxon>
        <taxon>Gunneridae</taxon>
        <taxon>Pentapetalae</taxon>
        <taxon>asterids</taxon>
        <taxon>lamiids</taxon>
        <taxon>Lamiales</taxon>
        <taxon>Oleaceae</taxon>
        <taxon>Oleeae</taxon>
        <taxon>Olea</taxon>
    </lineage>
</organism>
<dbReference type="PANTHER" id="PTHR31044:SF52">
    <property type="entry name" value="OS01G0631500 PROTEIN"/>
    <property type="match status" value="1"/>
</dbReference>
<dbReference type="InterPro" id="IPR044788">
    <property type="entry name" value="X8_dom_prot"/>
</dbReference>
<feature type="domain" description="X8" evidence="18">
    <location>
        <begin position="465"/>
        <end position="550"/>
    </location>
</feature>
<dbReference type="GO" id="GO:0009506">
    <property type="term" value="C:plasmodesma"/>
    <property type="evidence" value="ECO:0007669"/>
    <property type="project" value="UniProtKB-ARBA"/>
</dbReference>
<keyword evidence="10" id="KW-0472">Membrane</keyword>
<evidence type="ECO:0000256" key="13">
    <source>
        <dbReference type="ARBA" id="ARBA00023288"/>
    </source>
</evidence>
<proteinExistence type="inferred from homology"/>
<comment type="catalytic activity">
    <reaction evidence="1">
        <text>Hydrolysis of (1-&gt;3)-beta-D-glucosidic linkages in (1-&gt;3)-beta-D-glucans.</text>
        <dbReference type="EC" id="3.2.1.39"/>
    </reaction>
</comment>
<evidence type="ECO:0000256" key="3">
    <source>
        <dbReference type="ARBA" id="ARBA00008773"/>
    </source>
</evidence>
<dbReference type="FunFam" id="1.20.58.1040:FF:000001">
    <property type="entry name" value="Glucan endo-1,3-beta-glucosidase 4"/>
    <property type="match status" value="4"/>
</dbReference>
<evidence type="ECO:0000256" key="1">
    <source>
        <dbReference type="ARBA" id="ARBA00000382"/>
    </source>
</evidence>
<dbReference type="SUPFAM" id="SSF51445">
    <property type="entry name" value="(Trans)glycosidases"/>
    <property type="match status" value="1"/>
</dbReference>
<dbReference type="OrthoDB" id="1652628at2759"/>
<feature type="domain" description="X8" evidence="18">
    <location>
        <begin position="367"/>
        <end position="452"/>
    </location>
</feature>
<dbReference type="InterPro" id="IPR017853">
    <property type="entry name" value="GH"/>
</dbReference>
<reference evidence="19 20" key="1">
    <citation type="submission" date="2019-12" db="EMBL/GenBank/DDBJ databases">
        <authorList>
            <person name="Alioto T."/>
            <person name="Alioto T."/>
            <person name="Gomez Garrido J."/>
        </authorList>
    </citation>
    <scope>NUCLEOTIDE SEQUENCE [LARGE SCALE GENOMIC DNA]</scope>
</reference>
<feature type="domain" description="X8" evidence="18">
    <location>
        <begin position="661"/>
        <end position="746"/>
    </location>
</feature>
<keyword evidence="6" id="KW-0336">GPI-anchor</keyword>
<evidence type="ECO:0000256" key="11">
    <source>
        <dbReference type="ARBA" id="ARBA00023157"/>
    </source>
</evidence>
<evidence type="ECO:0000256" key="8">
    <source>
        <dbReference type="ARBA" id="ARBA00022801"/>
    </source>
</evidence>
<evidence type="ECO:0000256" key="14">
    <source>
        <dbReference type="ARBA" id="ARBA00023295"/>
    </source>
</evidence>
<sequence>MAFYGLSSGFFFSFLFLFLSNLITLVASGSIGVNYGRVANNLPLPPQVVQLLKAQGLTKVKIFDTDSNVLSALSGSGISVTVALPNEQLSSAAASQSYTDNWVQTNIIPYYPKTLIDAIAVGNEVTPPSLVPAMKNIYASLLKYDVASKIKVSSPLALSILQSSYPPSSGSFQSDLIEPVFKPMLNFLKQTGSYFMINAYPFFAYSGSTDISLDYALFQDGKGVTDPNNGLVYKSLFEAQLDAVYASMNALGFNDLKMVVTETGWPSNGDANEKGANIVNAAKHNGNVVRRALTGGGTPLRPNEPLNVYIFALFNENQKGGPTSERNFGLFYPNQVKVYDIPLTLEGAKSTMDKWIKDPVTPSPQVSWCVAKGDAEEKKLQEALDYACGQGAADCSLIQKGGKCYDPNTLEAHASYAFNSYYQKNSRGSGTCDFGGTAKVVTEPPKFGNCEFSTGEASVNKVGQTWCVANGAAGAKKLQEALDYACGEGKADCSPIQKGAACYDPNTLEAHASYALNSYYQKNSRRSGTCDFGGAAKVITESPKFGNCEFSTGEASESKVEQTWCVANSVAGDKILQEALDYACGQGGADCGPIQNGAKCYEPNTLEAHASYAFNNYYQKNSRRSGTCDFGGAAKVVTESPKFGNCEFSTGAVTASKVGQTWCVANSEAGEAKLQAALDYACGEGGADCRPIQEGSTCYDPNTLEAHASYAFNSYYQKNSRRSGTCDFGGAAKVVTQSPKFGNCEYPTSY</sequence>
<dbReference type="GO" id="GO:0098552">
    <property type="term" value="C:side of membrane"/>
    <property type="evidence" value="ECO:0007669"/>
    <property type="project" value="UniProtKB-KW"/>
</dbReference>
<evidence type="ECO:0000256" key="10">
    <source>
        <dbReference type="ARBA" id="ARBA00023136"/>
    </source>
</evidence>
<evidence type="ECO:0000259" key="18">
    <source>
        <dbReference type="SMART" id="SM00768"/>
    </source>
</evidence>
<dbReference type="InterPro" id="IPR000490">
    <property type="entry name" value="Glyco_hydro_17"/>
</dbReference>
<evidence type="ECO:0000256" key="15">
    <source>
        <dbReference type="RuleBase" id="RU004335"/>
    </source>
</evidence>
<dbReference type="InterPro" id="IPR012946">
    <property type="entry name" value="X8"/>
</dbReference>
<dbReference type="GO" id="GO:0006952">
    <property type="term" value="P:defense response"/>
    <property type="evidence" value="ECO:0007669"/>
    <property type="project" value="UniProtKB-KW"/>
</dbReference>
<keyword evidence="7 17" id="KW-0732">Signal</keyword>
<evidence type="ECO:0000256" key="7">
    <source>
        <dbReference type="ARBA" id="ARBA00022729"/>
    </source>
</evidence>
<keyword evidence="5" id="KW-1003">Cell membrane</keyword>
<keyword evidence="9" id="KW-0611">Plant defense</keyword>
<dbReference type="Gramene" id="OE9A089531T1">
    <property type="protein sequence ID" value="OE9A089531C1"/>
    <property type="gene ID" value="OE9A089531"/>
</dbReference>
<comment type="subcellular location">
    <subcellularLocation>
        <location evidence="2">Cell membrane</location>
        <topology evidence="2">Lipid-anchor</topology>
        <topology evidence="2">GPI-anchor</topology>
    </subcellularLocation>
</comment>
<dbReference type="Pfam" id="PF07983">
    <property type="entry name" value="X8"/>
    <property type="match status" value="4"/>
</dbReference>
<dbReference type="FunFam" id="3.20.20.80:FF:000002">
    <property type="entry name" value="Glucan endo-1,3-beta-glucosidase 3"/>
    <property type="match status" value="1"/>
</dbReference>
<accession>A0A8S0UUF6</accession>
<gene>
    <name evidence="19" type="ORF">OLEA9_A089531</name>
</gene>
<keyword evidence="20" id="KW-1185">Reference proteome</keyword>
<evidence type="ECO:0000256" key="6">
    <source>
        <dbReference type="ARBA" id="ARBA00022622"/>
    </source>
</evidence>
<keyword evidence="12" id="KW-0325">Glycoprotein</keyword>
<keyword evidence="8 16" id="KW-0378">Hydrolase</keyword>
<feature type="chain" id="PRO_5035842778" description="glucan endo-1,3-beta-D-glucosidase" evidence="17">
    <location>
        <begin position="29"/>
        <end position="750"/>
    </location>
</feature>
<dbReference type="Proteomes" id="UP000594638">
    <property type="component" value="Unassembled WGS sequence"/>
</dbReference>
<evidence type="ECO:0000256" key="4">
    <source>
        <dbReference type="ARBA" id="ARBA00012780"/>
    </source>
</evidence>
<protein>
    <recommendedName>
        <fullName evidence="4">glucan endo-1,3-beta-D-glucosidase</fullName>
        <ecNumber evidence="4">3.2.1.39</ecNumber>
    </recommendedName>
</protein>
<dbReference type="GO" id="GO:0005886">
    <property type="term" value="C:plasma membrane"/>
    <property type="evidence" value="ECO:0007669"/>
    <property type="project" value="UniProtKB-SubCell"/>
</dbReference>
<keyword evidence="11" id="KW-1015">Disulfide bond</keyword>
<evidence type="ECO:0000313" key="20">
    <source>
        <dbReference type="Proteomes" id="UP000594638"/>
    </source>
</evidence>
<evidence type="ECO:0000256" key="12">
    <source>
        <dbReference type="ARBA" id="ARBA00023180"/>
    </source>
</evidence>
<dbReference type="EC" id="3.2.1.39" evidence="4"/>
<dbReference type="Pfam" id="PF00332">
    <property type="entry name" value="Glyco_hydro_17"/>
    <property type="match status" value="1"/>
</dbReference>
<dbReference type="EMBL" id="CACTIH010009058">
    <property type="protein sequence ID" value="CAA3021700.1"/>
    <property type="molecule type" value="Genomic_DNA"/>
</dbReference>
<feature type="domain" description="X8" evidence="18">
    <location>
        <begin position="563"/>
        <end position="648"/>
    </location>
</feature>
<evidence type="ECO:0000256" key="2">
    <source>
        <dbReference type="ARBA" id="ARBA00004609"/>
    </source>
</evidence>
<comment type="similarity">
    <text evidence="3 15">Belongs to the glycosyl hydrolase 17 family.</text>
</comment>
<feature type="signal peptide" evidence="17">
    <location>
        <begin position="1"/>
        <end position="28"/>
    </location>
</feature>
<keyword evidence="14 16" id="KW-0326">Glycosidase</keyword>
<dbReference type="Gene3D" id="3.20.20.80">
    <property type="entry name" value="Glycosidases"/>
    <property type="match status" value="1"/>
</dbReference>
<keyword evidence="13" id="KW-0449">Lipoprotein</keyword>
<comment type="caution">
    <text evidence="19">The sequence shown here is derived from an EMBL/GenBank/DDBJ whole genome shotgun (WGS) entry which is preliminary data.</text>
</comment>
<dbReference type="PROSITE" id="PS00587">
    <property type="entry name" value="GLYCOSYL_HYDROL_F17"/>
    <property type="match status" value="1"/>
</dbReference>
<dbReference type="GO" id="GO:0005975">
    <property type="term" value="P:carbohydrate metabolic process"/>
    <property type="evidence" value="ECO:0007669"/>
    <property type="project" value="InterPro"/>
</dbReference>
<dbReference type="SMART" id="SM00768">
    <property type="entry name" value="X8"/>
    <property type="match status" value="4"/>
</dbReference>
<evidence type="ECO:0000256" key="5">
    <source>
        <dbReference type="ARBA" id="ARBA00022475"/>
    </source>
</evidence>
<dbReference type="Gene3D" id="1.20.58.1040">
    <property type="match status" value="4"/>
</dbReference>
<evidence type="ECO:0000256" key="16">
    <source>
        <dbReference type="RuleBase" id="RU004336"/>
    </source>
</evidence>
<dbReference type="AlphaFoldDB" id="A0A8S0UUF6"/>
<evidence type="ECO:0000256" key="9">
    <source>
        <dbReference type="ARBA" id="ARBA00022821"/>
    </source>
</evidence>
<evidence type="ECO:0000256" key="17">
    <source>
        <dbReference type="SAM" id="SignalP"/>
    </source>
</evidence>
<name>A0A8S0UUF6_OLEEU</name>